<proteinExistence type="predicted"/>
<comment type="subcellular location">
    <subcellularLocation>
        <location evidence="1">Membrane</location>
        <topology evidence="1">Multi-pass membrane protein</topology>
    </subcellularLocation>
</comment>
<evidence type="ECO:0000256" key="8">
    <source>
        <dbReference type="SAM" id="SignalP"/>
    </source>
</evidence>
<evidence type="ECO:0000259" key="10">
    <source>
        <dbReference type="Pfam" id="PF21892"/>
    </source>
</evidence>
<evidence type="ECO:0000259" key="9">
    <source>
        <dbReference type="Pfam" id="PF10192"/>
    </source>
</evidence>
<dbReference type="Pfam" id="PF10192">
    <property type="entry name" value="GPR180-TMEM145_TM"/>
    <property type="match status" value="1"/>
</dbReference>
<keyword evidence="8" id="KW-0732">Signal</keyword>
<feature type="transmembrane region" description="Helical" evidence="7">
    <location>
        <begin position="75"/>
        <end position="97"/>
    </location>
</feature>
<keyword evidence="2 7" id="KW-0812">Transmembrane</keyword>
<evidence type="ECO:0000256" key="2">
    <source>
        <dbReference type="ARBA" id="ARBA00022692"/>
    </source>
</evidence>
<keyword evidence="3 7" id="KW-1133">Transmembrane helix</keyword>
<evidence type="ECO:0000256" key="4">
    <source>
        <dbReference type="ARBA" id="ARBA00023136"/>
    </source>
</evidence>
<feature type="transmembrane region" description="Helical" evidence="7">
    <location>
        <begin position="248"/>
        <end position="268"/>
    </location>
</feature>
<feature type="domain" description="GPR180/TMEM145 transmembrane" evidence="9">
    <location>
        <begin position="61"/>
        <end position="265"/>
    </location>
</feature>
<feature type="chain" id="PRO_5042922332" evidence="8">
    <location>
        <begin position="24"/>
        <end position="455"/>
    </location>
</feature>
<dbReference type="PANTHER" id="PTHR23252:SF24">
    <property type="entry name" value="TRANSMEMBRANE PROTEIN 145"/>
    <property type="match status" value="1"/>
</dbReference>
<keyword evidence="4 7" id="KW-0472">Membrane</keyword>
<feature type="compositionally biased region" description="Polar residues" evidence="6">
    <location>
        <begin position="436"/>
        <end position="445"/>
    </location>
</feature>
<feature type="transmembrane region" description="Helical" evidence="7">
    <location>
        <begin position="219"/>
        <end position="242"/>
    </location>
</feature>
<evidence type="ECO:0000256" key="3">
    <source>
        <dbReference type="ARBA" id="ARBA00022989"/>
    </source>
</evidence>
<gene>
    <name evidence="11" type="ORF">V5799_032704</name>
</gene>
<evidence type="ECO:0000313" key="12">
    <source>
        <dbReference type="Proteomes" id="UP001321473"/>
    </source>
</evidence>
<feature type="domain" description="GPR180-like N-terminal" evidence="10">
    <location>
        <begin position="26"/>
        <end position="59"/>
    </location>
</feature>
<sequence>MVGAGVVQKGIPLLLFLAIPCQCKIVQGVLKTPENWAFLTRFCFLSKLGHFIYELEYPVVSVLFSRSYLHTTYKMFMVSVLCQLLGLLCLVTYYAMYADDGIGIAQLKLLGRVLSSVSTLVFLLLLILVAKGYTVTRGRLKPSTSAKIGTFMTLYVVVYTALFIYERQYFDPGEVLYLYESPAGYGIVALRLVGWGWFVYATVFTLLHYPEKTAFYTRLFLLYTIWLLSAPVIILIAAFVVPKWMREKVINVVELMVILFAHIVFLVLTRPSKANKNFPFHVRTTQVDVVQHPTIGVISDNYIDRFPHHAYAPTESIVVEPTAPAVAMAAVDYATLFGGGGRPEHENNNWQQLKSYPNQLSVTHMLDHLNGHAGGSMREMSYSHCYFSCCSLPLERLRDSSLIHFSFFYYLPFLDGRSSLLSAQPPAPNSKVKAFNTRSSASPSTRLRRNANVVT</sequence>
<dbReference type="AlphaFoldDB" id="A0AAQ4DQE7"/>
<accession>A0AAQ4DQE7</accession>
<evidence type="ECO:0000313" key="11">
    <source>
        <dbReference type="EMBL" id="KAK8764687.1"/>
    </source>
</evidence>
<dbReference type="Proteomes" id="UP001321473">
    <property type="component" value="Unassembled WGS sequence"/>
</dbReference>
<evidence type="ECO:0000256" key="1">
    <source>
        <dbReference type="ARBA" id="ARBA00004141"/>
    </source>
</evidence>
<dbReference type="Pfam" id="PF21892">
    <property type="entry name" value="TMEM145_N"/>
    <property type="match status" value="1"/>
</dbReference>
<keyword evidence="5" id="KW-0325">Glycoprotein</keyword>
<evidence type="ECO:0000256" key="6">
    <source>
        <dbReference type="SAM" id="MobiDB-lite"/>
    </source>
</evidence>
<feature type="region of interest" description="Disordered" evidence="6">
    <location>
        <begin position="425"/>
        <end position="455"/>
    </location>
</feature>
<reference evidence="11 12" key="1">
    <citation type="journal article" date="2023" name="Arcadia Sci">
        <title>De novo assembly of a long-read Amblyomma americanum tick genome.</title>
        <authorList>
            <person name="Chou S."/>
            <person name="Poskanzer K.E."/>
            <person name="Rollins M."/>
            <person name="Thuy-Boun P.S."/>
        </authorList>
    </citation>
    <scope>NUCLEOTIDE SEQUENCE [LARGE SCALE GENOMIC DNA]</scope>
    <source>
        <strain evidence="11">F_SG_1</strain>
        <tissue evidence="11">Salivary glands</tissue>
    </source>
</reference>
<evidence type="ECO:0000256" key="7">
    <source>
        <dbReference type="SAM" id="Phobius"/>
    </source>
</evidence>
<dbReference type="PANTHER" id="PTHR23252">
    <property type="entry name" value="INTIMAL THICKNESS RECEPTOR-RELATED"/>
    <property type="match status" value="1"/>
</dbReference>
<evidence type="ECO:0000256" key="5">
    <source>
        <dbReference type="ARBA" id="ARBA00023180"/>
    </source>
</evidence>
<feature type="transmembrane region" description="Helical" evidence="7">
    <location>
        <begin position="185"/>
        <end position="207"/>
    </location>
</feature>
<dbReference type="GO" id="GO:0016020">
    <property type="term" value="C:membrane"/>
    <property type="evidence" value="ECO:0007669"/>
    <property type="project" value="UniProtKB-SubCell"/>
</dbReference>
<dbReference type="InterPro" id="IPR019336">
    <property type="entry name" value="GPR180/TMEM145_TM"/>
</dbReference>
<feature type="transmembrane region" description="Helical" evidence="7">
    <location>
        <begin position="109"/>
        <end position="133"/>
    </location>
</feature>
<dbReference type="EMBL" id="JARKHS020028095">
    <property type="protein sequence ID" value="KAK8764687.1"/>
    <property type="molecule type" value="Genomic_DNA"/>
</dbReference>
<name>A0AAQ4DQE7_AMBAM</name>
<organism evidence="11 12">
    <name type="scientific">Amblyomma americanum</name>
    <name type="common">Lone star tick</name>
    <dbReference type="NCBI Taxonomy" id="6943"/>
    <lineage>
        <taxon>Eukaryota</taxon>
        <taxon>Metazoa</taxon>
        <taxon>Ecdysozoa</taxon>
        <taxon>Arthropoda</taxon>
        <taxon>Chelicerata</taxon>
        <taxon>Arachnida</taxon>
        <taxon>Acari</taxon>
        <taxon>Parasitiformes</taxon>
        <taxon>Ixodida</taxon>
        <taxon>Ixodoidea</taxon>
        <taxon>Ixodidae</taxon>
        <taxon>Amblyomminae</taxon>
        <taxon>Amblyomma</taxon>
    </lineage>
</organism>
<feature type="transmembrane region" description="Helical" evidence="7">
    <location>
        <begin position="145"/>
        <end position="165"/>
    </location>
</feature>
<keyword evidence="12" id="KW-1185">Reference proteome</keyword>
<dbReference type="InterPro" id="IPR047831">
    <property type="entry name" value="GPR180/TMEM145"/>
</dbReference>
<dbReference type="GO" id="GO:0019236">
    <property type="term" value="P:response to pheromone"/>
    <property type="evidence" value="ECO:0007669"/>
    <property type="project" value="InterPro"/>
</dbReference>
<dbReference type="InterPro" id="IPR053880">
    <property type="entry name" value="GPR180-like_N"/>
</dbReference>
<dbReference type="GO" id="GO:0007186">
    <property type="term" value="P:G protein-coupled receptor signaling pathway"/>
    <property type="evidence" value="ECO:0007669"/>
    <property type="project" value="InterPro"/>
</dbReference>
<comment type="caution">
    <text evidence="11">The sequence shown here is derived from an EMBL/GenBank/DDBJ whole genome shotgun (WGS) entry which is preliminary data.</text>
</comment>
<feature type="signal peptide" evidence="8">
    <location>
        <begin position="1"/>
        <end position="23"/>
    </location>
</feature>
<protein>
    <submittedName>
        <fullName evidence="11">Uncharacterized protein</fullName>
    </submittedName>
</protein>